<dbReference type="Proteomes" id="UP000324222">
    <property type="component" value="Unassembled WGS sequence"/>
</dbReference>
<gene>
    <name evidence="2" type="ORF">E2C01_091669</name>
</gene>
<proteinExistence type="predicted"/>
<organism evidence="2 3">
    <name type="scientific">Portunus trituberculatus</name>
    <name type="common">Swimming crab</name>
    <name type="synonym">Neptunus trituberculatus</name>
    <dbReference type="NCBI Taxonomy" id="210409"/>
    <lineage>
        <taxon>Eukaryota</taxon>
        <taxon>Metazoa</taxon>
        <taxon>Ecdysozoa</taxon>
        <taxon>Arthropoda</taxon>
        <taxon>Crustacea</taxon>
        <taxon>Multicrustacea</taxon>
        <taxon>Malacostraca</taxon>
        <taxon>Eumalacostraca</taxon>
        <taxon>Eucarida</taxon>
        <taxon>Decapoda</taxon>
        <taxon>Pleocyemata</taxon>
        <taxon>Brachyura</taxon>
        <taxon>Eubrachyura</taxon>
        <taxon>Portunoidea</taxon>
        <taxon>Portunidae</taxon>
        <taxon>Portuninae</taxon>
        <taxon>Portunus</taxon>
    </lineage>
</organism>
<dbReference type="EMBL" id="VSRR010105903">
    <property type="protein sequence ID" value="MPC96411.1"/>
    <property type="molecule type" value="Genomic_DNA"/>
</dbReference>
<evidence type="ECO:0000313" key="3">
    <source>
        <dbReference type="Proteomes" id="UP000324222"/>
    </source>
</evidence>
<feature type="compositionally biased region" description="Basic and acidic residues" evidence="1">
    <location>
        <begin position="1"/>
        <end position="10"/>
    </location>
</feature>
<name>A0A5B7JEJ7_PORTR</name>
<comment type="caution">
    <text evidence="2">The sequence shown here is derived from an EMBL/GenBank/DDBJ whole genome shotgun (WGS) entry which is preliminary data.</text>
</comment>
<protein>
    <submittedName>
        <fullName evidence="2">Uncharacterized protein</fullName>
    </submittedName>
</protein>
<keyword evidence="3" id="KW-1185">Reference proteome</keyword>
<reference evidence="2 3" key="1">
    <citation type="submission" date="2019-05" db="EMBL/GenBank/DDBJ databases">
        <title>Another draft genome of Portunus trituberculatus and its Hox gene families provides insights of decapod evolution.</title>
        <authorList>
            <person name="Jeong J.-H."/>
            <person name="Song I."/>
            <person name="Kim S."/>
            <person name="Choi T."/>
            <person name="Kim D."/>
            <person name="Ryu S."/>
            <person name="Kim W."/>
        </authorList>
    </citation>
    <scope>NUCLEOTIDE SEQUENCE [LARGE SCALE GENOMIC DNA]</scope>
    <source>
        <tissue evidence="2">Muscle</tissue>
    </source>
</reference>
<evidence type="ECO:0000256" key="1">
    <source>
        <dbReference type="SAM" id="MobiDB-lite"/>
    </source>
</evidence>
<sequence length="54" mass="6190">MRRHSSESDRRRHGSGSLQAPYMRGEMDPTQAAMLFRDSRGVSTRAVGKRRKLD</sequence>
<accession>A0A5B7JEJ7</accession>
<feature type="region of interest" description="Disordered" evidence="1">
    <location>
        <begin position="1"/>
        <end position="54"/>
    </location>
</feature>
<evidence type="ECO:0000313" key="2">
    <source>
        <dbReference type="EMBL" id="MPC96411.1"/>
    </source>
</evidence>
<dbReference type="AlphaFoldDB" id="A0A5B7JEJ7"/>